<dbReference type="InterPro" id="IPR000835">
    <property type="entry name" value="HTH_MarR-typ"/>
</dbReference>
<dbReference type="PRINTS" id="PR00598">
    <property type="entry name" value="HTHMARR"/>
</dbReference>
<dbReference type="AlphaFoldDB" id="A0A4Q0YGH1"/>
<protein>
    <submittedName>
        <fullName evidence="5">MarR family transcriptional regulator</fullName>
    </submittedName>
</protein>
<proteinExistence type="predicted"/>
<dbReference type="GO" id="GO:0003700">
    <property type="term" value="F:DNA-binding transcription factor activity"/>
    <property type="evidence" value="ECO:0007669"/>
    <property type="project" value="InterPro"/>
</dbReference>
<organism evidence="5 6">
    <name type="scientific">Halarcobacter ebronensis</name>
    <dbReference type="NCBI Taxonomy" id="1462615"/>
    <lineage>
        <taxon>Bacteria</taxon>
        <taxon>Pseudomonadati</taxon>
        <taxon>Campylobacterota</taxon>
        <taxon>Epsilonproteobacteria</taxon>
        <taxon>Campylobacterales</taxon>
        <taxon>Arcobacteraceae</taxon>
        <taxon>Halarcobacter</taxon>
    </lineage>
</organism>
<dbReference type="PANTHER" id="PTHR42756">
    <property type="entry name" value="TRANSCRIPTIONAL REGULATOR, MARR"/>
    <property type="match status" value="1"/>
</dbReference>
<dbReference type="InterPro" id="IPR036388">
    <property type="entry name" value="WH-like_DNA-bd_sf"/>
</dbReference>
<feature type="domain" description="HTH marR-type" evidence="4">
    <location>
        <begin position="6"/>
        <end position="138"/>
    </location>
</feature>
<dbReference type="Gene3D" id="1.10.10.10">
    <property type="entry name" value="Winged helix-like DNA-binding domain superfamily/Winged helix DNA-binding domain"/>
    <property type="match status" value="1"/>
</dbReference>
<dbReference type="GO" id="GO:0003677">
    <property type="term" value="F:DNA binding"/>
    <property type="evidence" value="ECO:0007669"/>
    <property type="project" value="UniProtKB-KW"/>
</dbReference>
<dbReference type="PROSITE" id="PS50995">
    <property type="entry name" value="HTH_MARR_2"/>
    <property type="match status" value="1"/>
</dbReference>
<evidence type="ECO:0000256" key="3">
    <source>
        <dbReference type="ARBA" id="ARBA00023163"/>
    </source>
</evidence>
<dbReference type="Proteomes" id="UP000290172">
    <property type="component" value="Unassembled WGS sequence"/>
</dbReference>
<keyword evidence="1" id="KW-0805">Transcription regulation</keyword>
<comment type="caution">
    <text evidence="5">The sequence shown here is derived from an EMBL/GenBank/DDBJ whole genome shotgun (WGS) entry which is preliminary data.</text>
</comment>
<evidence type="ECO:0000313" key="5">
    <source>
        <dbReference type="EMBL" id="RXJ68119.1"/>
    </source>
</evidence>
<keyword evidence="3" id="KW-0804">Transcription</keyword>
<evidence type="ECO:0000259" key="4">
    <source>
        <dbReference type="PROSITE" id="PS50995"/>
    </source>
</evidence>
<dbReference type="SUPFAM" id="SSF46785">
    <property type="entry name" value="Winged helix' DNA-binding domain"/>
    <property type="match status" value="1"/>
</dbReference>
<dbReference type="Pfam" id="PF01047">
    <property type="entry name" value="MarR"/>
    <property type="match status" value="1"/>
</dbReference>
<gene>
    <name evidence="5" type="ORF">CRV08_07625</name>
</gene>
<evidence type="ECO:0000256" key="1">
    <source>
        <dbReference type="ARBA" id="ARBA00023015"/>
    </source>
</evidence>
<keyword evidence="2" id="KW-0238">DNA-binding</keyword>
<dbReference type="InterPro" id="IPR036390">
    <property type="entry name" value="WH_DNA-bd_sf"/>
</dbReference>
<evidence type="ECO:0000256" key="2">
    <source>
        <dbReference type="ARBA" id="ARBA00023125"/>
    </source>
</evidence>
<name>A0A4Q0YGH1_9BACT</name>
<dbReference type="EMBL" id="PDKJ01000006">
    <property type="protein sequence ID" value="RXJ68119.1"/>
    <property type="molecule type" value="Genomic_DNA"/>
</dbReference>
<sequence>MSFEIDNSFGLIIANIRNSIKNRIERLLLDYDLSTAQTLIIIRLCEKDNLTQKELAQNTYLKQSSLTLLIDKLEKKGLVERKNKNNDRRAYLICITKKGKELEEILTNTGKQVDEEALKDISEEAKEILIQTLKKVYLNLK</sequence>
<reference evidence="5 6" key="1">
    <citation type="submission" date="2017-10" db="EMBL/GenBank/DDBJ databases">
        <title>Genomics of the genus Arcobacter.</title>
        <authorList>
            <person name="Perez-Cataluna A."/>
            <person name="Figueras M.J."/>
        </authorList>
    </citation>
    <scope>NUCLEOTIDE SEQUENCE [LARGE SCALE GENOMIC DNA]</scope>
    <source>
        <strain evidence="5 6">CECT 8993</strain>
    </source>
</reference>
<evidence type="ECO:0000313" key="6">
    <source>
        <dbReference type="Proteomes" id="UP000290172"/>
    </source>
</evidence>
<accession>A0A4Q0YGH1</accession>
<dbReference type="RefSeq" id="WP_128980747.1">
    <property type="nucleotide sequence ID" value="NZ_PDKJ01000006.1"/>
</dbReference>
<dbReference type="PANTHER" id="PTHR42756:SF1">
    <property type="entry name" value="TRANSCRIPTIONAL REPRESSOR OF EMRAB OPERON"/>
    <property type="match status" value="1"/>
</dbReference>
<dbReference type="SMART" id="SM00347">
    <property type="entry name" value="HTH_MARR"/>
    <property type="match status" value="1"/>
</dbReference>